<dbReference type="EMBL" id="CP110636">
    <property type="protein sequence ID" value="UZJ33498.1"/>
    <property type="molecule type" value="Genomic_DNA"/>
</dbReference>
<reference evidence="2" key="1">
    <citation type="submission" date="2022-11" db="EMBL/GenBank/DDBJ databases">
        <title>Identification and genomic analyses of a novel endophytic actinobacterium Streptomyces endophytica sp. nov. with potential for biocontrol of Yam anthracnose.</title>
        <authorList>
            <person name="Huang X."/>
        </authorList>
    </citation>
    <scope>NUCLEOTIDE SEQUENCE</scope>
    <source>
        <strain evidence="2">HNM0140</strain>
    </source>
</reference>
<evidence type="ECO:0008006" key="4">
    <source>
        <dbReference type="Google" id="ProtNLM"/>
    </source>
</evidence>
<dbReference type="Proteomes" id="UP001164959">
    <property type="component" value="Chromosome"/>
</dbReference>
<protein>
    <recommendedName>
        <fullName evidence="4">Transposase</fullName>
    </recommendedName>
</protein>
<sequence length="147" mass="15148">MAGLADAGLVGEIGDDEVTGMHLVGANSHGVAEVSPYGRGGKSSAVGRSVRARVSEPSVRVRKRMAEPPGQEVAGGGQPMGGDGDKEFVGIVEPAHRAQPVARPGGERDGLCEVGERGRAVLASQRARHPGPAERGRATYGMKPYGR</sequence>
<feature type="region of interest" description="Disordered" evidence="1">
    <location>
        <begin position="122"/>
        <end position="147"/>
    </location>
</feature>
<evidence type="ECO:0000313" key="3">
    <source>
        <dbReference type="Proteomes" id="UP001164959"/>
    </source>
</evidence>
<accession>A0ABY6PJ18</accession>
<gene>
    <name evidence="2" type="ORF">OJ254_28500</name>
</gene>
<proteinExistence type="predicted"/>
<feature type="compositionally biased region" description="Gly residues" evidence="1">
    <location>
        <begin position="73"/>
        <end position="82"/>
    </location>
</feature>
<keyword evidence="3" id="KW-1185">Reference proteome</keyword>
<name>A0ABY6PJ18_9ACTN</name>
<evidence type="ECO:0000256" key="1">
    <source>
        <dbReference type="SAM" id="MobiDB-lite"/>
    </source>
</evidence>
<feature type="region of interest" description="Disordered" evidence="1">
    <location>
        <begin position="31"/>
        <end position="87"/>
    </location>
</feature>
<evidence type="ECO:0000313" key="2">
    <source>
        <dbReference type="EMBL" id="UZJ33498.1"/>
    </source>
</evidence>
<dbReference type="RefSeq" id="WP_265364675.1">
    <property type="nucleotide sequence ID" value="NZ_CP110636.1"/>
</dbReference>
<organism evidence="2 3">
    <name type="scientific">Streptomyces endophytica</name>
    <dbReference type="NCBI Taxonomy" id="2991496"/>
    <lineage>
        <taxon>Bacteria</taxon>
        <taxon>Bacillati</taxon>
        <taxon>Actinomycetota</taxon>
        <taxon>Actinomycetes</taxon>
        <taxon>Kitasatosporales</taxon>
        <taxon>Streptomycetaceae</taxon>
        <taxon>Streptomyces</taxon>
    </lineage>
</organism>